<gene>
    <name evidence="1" type="ORF">ACFOEB_16855</name>
</gene>
<keyword evidence="1" id="KW-0223">Dioxygenase</keyword>
<comment type="caution">
    <text evidence="1">The sequence shown here is derived from an EMBL/GenBank/DDBJ whole genome shotgun (WGS) entry which is preliminary data.</text>
</comment>
<accession>A0ABV7HVU5</accession>
<evidence type="ECO:0000313" key="2">
    <source>
        <dbReference type="Proteomes" id="UP001595548"/>
    </source>
</evidence>
<name>A0ABV7HVU5_9GAMM</name>
<keyword evidence="2" id="KW-1185">Reference proteome</keyword>
<dbReference type="SUPFAM" id="SSF49482">
    <property type="entry name" value="Aromatic compound dioxygenase"/>
    <property type="match status" value="1"/>
</dbReference>
<evidence type="ECO:0000313" key="1">
    <source>
        <dbReference type="EMBL" id="MFC3156883.1"/>
    </source>
</evidence>
<dbReference type="Proteomes" id="UP001595548">
    <property type="component" value="Unassembled WGS sequence"/>
</dbReference>
<dbReference type="Gene3D" id="2.60.130.10">
    <property type="entry name" value="Aromatic compound dioxygenase"/>
    <property type="match status" value="1"/>
</dbReference>
<sequence length="270" mass="28599">MNNTPQNKIIQQTTVFCNASSAAAVATPLASPAQFSRRRALSAFGASLAGLGTLSGCGEARSSSPIATGDGSCVLIPSETEGPYPLSVVLSNSTYVRGKINEEKTGVPLTLKFKLVDINHGCEPFPYASFYVWHCDKDGLYSGYAQSGSDTRGATFCRGIQDVNVKGEVTFHTIFPGWYAGRMTHIHFQVFLYNDTVSVATATSQLAFPAETTDAVYNSSLYRNRGPNNSVSSIAQDSIFADGTDSQMVNVSGSVEDGFTATLTVGIAAP</sequence>
<reference evidence="2" key="1">
    <citation type="journal article" date="2019" name="Int. J. Syst. Evol. Microbiol.">
        <title>The Global Catalogue of Microorganisms (GCM) 10K type strain sequencing project: providing services to taxonomists for standard genome sequencing and annotation.</title>
        <authorList>
            <consortium name="The Broad Institute Genomics Platform"/>
            <consortium name="The Broad Institute Genome Sequencing Center for Infectious Disease"/>
            <person name="Wu L."/>
            <person name="Ma J."/>
        </authorList>
    </citation>
    <scope>NUCLEOTIDE SEQUENCE [LARGE SCALE GENOMIC DNA]</scope>
    <source>
        <strain evidence="2">KCTC 52141</strain>
    </source>
</reference>
<dbReference type="GO" id="GO:0051213">
    <property type="term" value="F:dioxygenase activity"/>
    <property type="evidence" value="ECO:0007669"/>
    <property type="project" value="UniProtKB-KW"/>
</dbReference>
<dbReference type="PANTHER" id="PTHR34315">
    <property type="match status" value="1"/>
</dbReference>
<dbReference type="RefSeq" id="WP_382418338.1">
    <property type="nucleotide sequence ID" value="NZ_AP031500.1"/>
</dbReference>
<proteinExistence type="predicted"/>
<dbReference type="EMBL" id="JBHRTL010000031">
    <property type="protein sequence ID" value="MFC3156883.1"/>
    <property type="molecule type" value="Genomic_DNA"/>
</dbReference>
<protein>
    <submittedName>
        <fullName evidence="1">Protocatechuate dioxygenase</fullName>
    </submittedName>
</protein>
<keyword evidence="1" id="KW-0560">Oxidoreductase</keyword>
<dbReference type="PANTHER" id="PTHR34315:SF1">
    <property type="entry name" value="INTRADIOL RING-CLEAVAGE DIOXYGENASES DOMAIN-CONTAINING PROTEIN-RELATED"/>
    <property type="match status" value="1"/>
</dbReference>
<organism evidence="1 2">
    <name type="scientific">Gilvimarinus japonicus</name>
    <dbReference type="NCBI Taxonomy" id="1796469"/>
    <lineage>
        <taxon>Bacteria</taxon>
        <taxon>Pseudomonadati</taxon>
        <taxon>Pseudomonadota</taxon>
        <taxon>Gammaproteobacteria</taxon>
        <taxon>Cellvibrionales</taxon>
        <taxon>Cellvibrionaceae</taxon>
        <taxon>Gilvimarinus</taxon>
    </lineage>
</organism>
<dbReference type="InterPro" id="IPR015889">
    <property type="entry name" value="Intradiol_dOase_core"/>
</dbReference>